<dbReference type="GO" id="GO:0005524">
    <property type="term" value="F:ATP binding"/>
    <property type="evidence" value="ECO:0007669"/>
    <property type="project" value="InterPro"/>
</dbReference>
<dbReference type="PROSITE" id="PS50011">
    <property type="entry name" value="PROTEIN_KINASE_DOM"/>
    <property type="match status" value="1"/>
</dbReference>
<dbReference type="Proteomes" id="UP000289340">
    <property type="component" value="Chromosome 6"/>
</dbReference>
<accession>A0A445K3V9</accession>
<dbReference type="PANTHER" id="PTHR44329:SF191">
    <property type="entry name" value="ACT-LIKE TYROSINE KINASE FAMILY PROTEIN"/>
    <property type="match status" value="1"/>
</dbReference>
<dbReference type="PANTHER" id="PTHR44329">
    <property type="entry name" value="SERINE/THREONINE-PROTEIN KINASE TNNI3K-RELATED"/>
    <property type="match status" value="1"/>
</dbReference>
<evidence type="ECO:0000259" key="1">
    <source>
        <dbReference type="PROSITE" id="PS50011"/>
    </source>
</evidence>
<feature type="non-terminal residue" evidence="2">
    <location>
        <position position="1"/>
    </location>
</feature>
<evidence type="ECO:0000313" key="3">
    <source>
        <dbReference type="Proteomes" id="UP000289340"/>
    </source>
</evidence>
<name>A0A445K3V9_GLYSO</name>
<evidence type="ECO:0000313" key="2">
    <source>
        <dbReference type="EMBL" id="RZC05356.1"/>
    </source>
</evidence>
<dbReference type="GO" id="GO:0004674">
    <property type="term" value="F:protein serine/threonine kinase activity"/>
    <property type="evidence" value="ECO:0007669"/>
    <property type="project" value="TreeGrafter"/>
</dbReference>
<dbReference type="EMBL" id="QZWG01000006">
    <property type="protein sequence ID" value="RZC05356.1"/>
    <property type="molecule type" value="Genomic_DNA"/>
</dbReference>
<dbReference type="Pfam" id="PF07714">
    <property type="entry name" value="PK_Tyr_Ser-Thr"/>
    <property type="match status" value="1"/>
</dbReference>
<gene>
    <name evidence="2" type="ORF">D0Y65_013490</name>
</gene>
<dbReference type="InterPro" id="IPR051681">
    <property type="entry name" value="Ser/Thr_Kinases-Pseudokinases"/>
</dbReference>
<keyword evidence="2" id="KW-0808">Transferase</keyword>
<feature type="domain" description="Protein kinase" evidence="1">
    <location>
        <begin position="1"/>
        <end position="87"/>
    </location>
</feature>
<reference evidence="2 3" key="1">
    <citation type="submission" date="2018-09" db="EMBL/GenBank/DDBJ databases">
        <title>A high-quality reference genome of wild soybean provides a powerful tool to mine soybean genomes.</title>
        <authorList>
            <person name="Xie M."/>
            <person name="Chung C.Y.L."/>
            <person name="Li M.-W."/>
            <person name="Wong F.-L."/>
            <person name="Chan T.-F."/>
            <person name="Lam H.-M."/>
        </authorList>
    </citation>
    <scope>NUCLEOTIDE SEQUENCE [LARGE SCALE GENOMIC DNA]</scope>
    <source>
        <strain evidence="3">cv. W05</strain>
        <tissue evidence="2">Hypocotyl of etiolated seedlings</tissue>
    </source>
</reference>
<organism evidence="2 3">
    <name type="scientific">Glycine soja</name>
    <name type="common">Wild soybean</name>
    <dbReference type="NCBI Taxonomy" id="3848"/>
    <lineage>
        <taxon>Eukaryota</taxon>
        <taxon>Viridiplantae</taxon>
        <taxon>Streptophyta</taxon>
        <taxon>Embryophyta</taxon>
        <taxon>Tracheophyta</taxon>
        <taxon>Spermatophyta</taxon>
        <taxon>Magnoliopsida</taxon>
        <taxon>eudicotyledons</taxon>
        <taxon>Gunneridae</taxon>
        <taxon>Pentapetalae</taxon>
        <taxon>rosids</taxon>
        <taxon>fabids</taxon>
        <taxon>Fabales</taxon>
        <taxon>Fabaceae</taxon>
        <taxon>Papilionoideae</taxon>
        <taxon>50 kb inversion clade</taxon>
        <taxon>NPAAA clade</taxon>
        <taxon>indigoferoid/millettioid clade</taxon>
        <taxon>Phaseoleae</taxon>
        <taxon>Glycine</taxon>
        <taxon>Glycine subgen. Soja</taxon>
    </lineage>
</organism>
<dbReference type="SUPFAM" id="SSF56112">
    <property type="entry name" value="Protein kinase-like (PK-like)"/>
    <property type="match status" value="1"/>
</dbReference>
<sequence>VIEHKPYDQKADVFSFGIVLWEMLTEKLPYEHLSPFHRIIGYELQGLRPKISRHTHPKLVELLHWCWHQDSSLRPKFSEILEFLPRVTKTVC</sequence>
<dbReference type="InterPro" id="IPR000719">
    <property type="entry name" value="Prot_kinase_dom"/>
</dbReference>
<proteinExistence type="predicted"/>
<keyword evidence="3" id="KW-1185">Reference proteome</keyword>
<dbReference type="AlphaFoldDB" id="A0A445K3V9"/>
<dbReference type="InterPro" id="IPR011009">
    <property type="entry name" value="Kinase-like_dom_sf"/>
</dbReference>
<protein>
    <submittedName>
        <fullName evidence="2">Serine/threonine-protein kinase STY17</fullName>
    </submittedName>
</protein>
<dbReference type="Gene3D" id="1.10.510.10">
    <property type="entry name" value="Transferase(Phosphotransferase) domain 1"/>
    <property type="match status" value="1"/>
</dbReference>
<keyword evidence="2" id="KW-0418">Kinase</keyword>
<dbReference type="InterPro" id="IPR001245">
    <property type="entry name" value="Ser-Thr/Tyr_kinase_cat_dom"/>
</dbReference>
<comment type="caution">
    <text evidence="2">The sequence shown here is derived from an EMBL/GenBank/DDBJ whole genome shotgun (WGS) entry which is preliminary data.</text>
</comment>